<dbReference type="InterPro" id="IPR003748">
    <property type="entry name" value="DUF169"/>
</dbReference>
<dbReference type="AlphaFoldDB" id="A0A7C3WKJ1"/>
<accession>A0A7C3WKJ1</accession>
<reference evidence="1" key="1">
    <citation type="journal article" date="2020" name="mSystems">
        <title>Genome- and Community-Level Interaction Insights into Carbon Utilization and Element Cycling Functions of Hydrothermarchaeota in Hydrothermal Sediment.</title>
        <authorList>
            <person name="Zhou Z."/>
            <person name="Liu Y."/>
            <person name="Xu W."/>
            <person name="Pan J."/>
            <person name="Luo Z.H."/>
            <person name="Li M."/>
        </authorList>
    </citation>
    <scope>NUCLEOTIDE SEQUENCE [LARGE SCALE GENOMIC DNA]</scope>
    <source>
        <strain evidence="1">SpSt-776</strain>
    </source>
</reference>
<organism evidence="1">
    <name type="scientific">Desulfobacca acetoxidans</name>
    <dbReference type="NCBI Taxonomy" id="60893"/>
    <lineage>
        <taxon>Bacteria</taxon>
        <taxon>Pseudomonadati</taxon>
        <taxon>Thermodesulfobacteriota</taxon>
        <taxon>Desulfobaccia</taxon>
        <taxon>Desulfobaccales</taxon>
        <taxon>Desulfobaccaceae</taxon>
        <taxon>Desulfobacca</taxon>
    </lineage>
</organism>
<dbReference type="PANTHER" id="PTHR37954:SF3">
    <property type="entry name" value="DUF169 DOMAIN-CONTAINING PROTEIN"/>
    <property type="match status" value="1"/>
</dbReference>
<protein>
    <recommendedName>
        <fullName evidence="2">DUF169 domain-containing protein</fullName>
    </recommendedName>
</protein>
<evidence type="ECO:0000313" key="1">
    <source>
        <dbReference type="EMBL" id="HGB13893.1"/>
    </source>
</evidence>
<dbReference type="EMBL" id="DTHB01000016">
    <property type="protein sequence ID" value="HGB13893.1"/>
    <property type="molecule type" value="Genomic_DNA"/>
</dbReference>
<dbReference type="PANTHER" id="PTHR37954">
    <property type="entry name" value="BLL4979 PROTEIN"/>
    <property type="match status" value="1"/>
</dbReference>
<sequence length="260" mass="28818">MDYKDAAQQIKRALRLRTDPLGVAFLAELAEIPEKTRRPSQVFAKKITICQGVTLARGYGWPVALGKEDLICVPGMLAFGFAPVADPLLELGQLFCEVGFHQEMGPALKELETLPRFSPQEIAAIYLAPLERLALSPQVIVVYGNPAQLMRLIQAAAFVFGARVTGEFGGKVECAAYLIGPYRKDNLQVVIPGMGDRIFSMTQDDELVLSFPARMLGLLLDGLKEAGRQIGARYPITFYQNFSPEFPPPYKERAKKWDII</sequence>
<proteinExistence type="predicted"/>
<dbReference type="Pfam" id="PF02596">
    <property type="entry name" value="DUF169"/>
    <property type="match status" value="1"/>
</dbReference>
<name>A0A7C3WKJ1_9BACT</name>
<comment type="caution">
    <text evidence="1">The sequence shown here is derived from an EMBL/GenBank/DDBJ whole genome shotgun (WGS) entry which is preliminary data.</text>
</comment>
<evidence type="ECO:0008006" key="2">
    <source>
        <dbReference type="Google" id="ProtNLM"/>
    </source>
</evidence>
<gene>
    <name evidence="1" type="ORF">ENV62_01445</name>
</gene>